<dbReference type="GeneID" id="8250037"/>
<keyword evidence="8" id="KW-1185">Reference proteome</keyword>
<evidence type="ECO:0000256" key="2">
    <source>
        <dbReference type="ARBA" id="ARBA00007530"/>
    </source>
</evidence>
<dbReference type="CDD" id="cd07981">
    <property type="entry name" value="HFD_TAF12"/>
    <property type="match status" value="1"/>
</dbReference>
<dbReference type="GO" id="GO:0017025">
    <property type="term" value="F:TBP-class protein binding"/>
    <property type="evidence" value="ECO:0007669"/>
    <property type="project" value="TreeGrafter"/>
</dbReference>
<accession>C1FDA8</accession>
<dbReference type="InterPro" id="IPR003228">
    <property type="entry name" value="TFIID_TAF12_dom"/>
</dbReference>
<evidence type="ECO:0000256" key="4">
    <source>
        <dbReference type="ARBA" id="ARBA00023163"/>
    </source>
</evidence>
<dbReference type="AlphaFoldDB" id="C1FDA8"/>
<keyword evidence="4" id="KW-0804">Transcription</keyword>
<dbReference type="GO" id="GO:0005669">
    <property type="term" value="C:transcription factor TFIID complex"/>
    <property type="evidence" value="ECO:0007669"/>
    <property type="project" value="InterPro"/>
</dbReference>
<sequence length="166" mass="18215">MGDIANEAADAFSTQIKVFHGRRAHSVHEATDAVQAIPRHSLRELLLKAAPGEDIEPAVEDFLLDLADDFIDSVTSFACKLAAHRRSDTVEMGDIMVHLKRSWDISVSGLGVDGSIKETRDPNNICGMHNSRMMDMRQAIASSLSQEDMLKEKEVEASKGLPALSR</sequence>
<dbReference type="Proteomes" id="UP000002009">
    <property type="component" value="Chromosome 1"/>
</dbReference>
<dbReference type="KEGG" id="mis:MICPUN_113393"/>
<protein>
    <submittedName>
        <fullName evidence="7">Transcription initiation factor subunit A</fullName>
    </submittedName>
</protein>
<organism evidence="7 8">
    <name type="scientific">Micromonas commoda (strain RCC299 / NOUM17 / CCMP2709)</name>
    <name type="common">Picoplanktonic green alga</name>
    <dbReference type="NCBI Taxonomy" id="296587"/>
    <lineage>
        <taxon>Eukaryota</taxon>
        <taxon>Viridiplantae</taxon>
        <taxon>Chlorophyta</taxon>
        <taxon>Mamiellophyceae</taxon>
        <taxon>Mamiellales</taxon>
        <taxon>Mamiellaceae</taxon>
        <taxon>Micromonas</taxon>
    </lineage>
</organism>
<dbReference type="PANTHER" id="PTHR12264:SF21">
    <property type="entry name" value="TRANSCRIPTION INITIATION FACTOR TFIID SUBUNIT 12"/>
    <property type="match status" value="1"/>
</dbReference>
<dbReference type="PANTHER" id="PTHR12264">
    <property type="entry name" value="TRANSCRIPTION INITIATION FACTOR TFIID SUBUNIT 12"/>
    <property type="match status" value="1"/>
</dbReference>
<dbReference type="GO" id="GO:0003743">
    <property type="term" value="F:translation initiation factor activity"/>
    <property type="evidence" value="ECO:0007669"/>
    <property type="project" value="UniProtKB-KW"/>
</dbReference>
<feature type="domain" description="Transcription initiation factor TFIID subunit 12" evidence="6">
    <location>
        <begin position="40"/>
        <end position="105"/>
    </location>
</feature>
<evidence type="ECO:0000256" key="3">
    <source>
        <dbReference type="ARBA" id="ARBA00023015"/>
    </source>
</evidence>
<dbReference type="eggNOG" id="KOG1142">
    <property type="taxonomic scope" value="Eukaryota"/>
</dbReference>
<dbReference type="RefSeq" id="XP_002507101.1">
    <property type="nucleotide sequence ID" value="XM_002507055.1"/>
</dbReference>
<dbReference type="GO" id="GO:0046982">
    <property type="term" value="F:protein heterodimerization activity"/>
    <property type="evidence" value="ECO:0007669"/>
    <property type="project" value="InterPro"/>
</dbReference>
<keyword evidence="5" id="KW-0539">Nucleus</keyword>
<dbReference type="Gene3D" id="1.10.20.10">
    <property type="entry name" value="Histone, subunit A"/>
    <property type="match status" value="1"/>
</dbReference>
<comment type="subcellular location">
    <subcellularLocation>
        <location evidence="1">Nucleus</location>
    </subcellularLocation>
</comment>
<evidence type="ECO:0000256" key="5">
    <source>
        <dbReference type="ARBA" id="ARBA00023242"/>
    </source>
</evidence>
<keyword evidence="7" id="KW-0648">Protein biosynthesis</keyword>
<dbReference type="GO" id="GO:0051123">
    <property type="term" value="P:RNA polymerase II preinitiation complex assembly"/>
    <property type="evidence" value="ECO:0007669"/>
    <property type="project" value="TreeGrafter"/>
</dbReference>
<keyword evidence="3" id="KW-0805">Transcription regulation</keyword>
<dbReference type="InterPro" id="IPR037794">
    <property type="entry name" value="TAF12"/>
</dbReference>
<proteinExistence type="inferred from homology"/>
<evidence type="ECO:0000259" key="6">
    <source>
        <dbReference type="Pfam" id="PF03847"/>
    </source>
</evidence>
<evidence type="ECO:0000313" key="8">
    <source>
        <dbReference type="Proteomes" id="UP000002009"/>
    </source>
</evidence>
<gene>
    <name evidence="7" type="ORF">MICPUN_113393</name>
</gene>
<dbReference type="EMBL" id="CP001574">
    <property type="protein sequence ID" value="ACO68359.1"/>
    <property type="molecule type" value="Genomic_DNA"/>
</dbReference>
<dbReference type="GO" id="GO:0000124">
    <property type="term" value="C:SAGA complex"/>
    <property type="evidence" value="ECO:0007669"/>
    <property type="project" value="InterPro"/>
</dbReference>
<dbReference type="STRING" id="296587.C1FDA8"/>
<evidence type="ECO:0000256" key="1">
    <source>
        <dbReference type="ARBA" id="ARBA00004123"/>
    </source>
</evidence>
<dbReference type="Pfam" id="PF03847">
    <property type="entry name" value="TFIID_20kDa"/>
    <property type="match status" value="1"/>
</dbReference>
<comment type="similarity">
    <text evidence="2">Belongs to the TAF12 family.</text>
</comment>
<dbReference type="InParanoid" id="C1FDA8"/>
<dbReference type="OrthoDB" id="2193432at2759"/>
<dbReference type="SUPFAM" id="SSF47113">
    <property type="entry name" value="Histone-fold"/>
    <property type="match status" value="1"/>
</dbReference>
<dbReference type="InterPro" id="IPR009072">
    <property type="entry name" value="Histone-fold"/>
</dbReference>
<evidence type="ECO:0000313" key="7">
    <source>
        <dbReference type="EMBL" id="ACO68359.1"/>
    </source>
</evidence>
<reference evidence="7 8" key="1">
    <citation type="journal article" date="2009" name="Science">
        <title>Green evolution and dynamic adaptations revealed by genomes of the marine picoeukaryotes Micromonas.</title>
        <authorList>
            <person name="Worden A.Z."/>
            <person name="Lee J.H."/>
            <person name="Mock T."/>
            <person name="Rouze P."/>
            <person name="Simmons M.P."/>
            <person name="Aerts A.L."/>
            <person name="Allen A.E."/>
            <person name="Cuvelier M.L."/>
            <person name="Derelle E."/>
            <person name="Everett M.V."/>
            <person name="Foulon E."/>
            <person name="Grimwood J."/>
            <person name="Gundlach H."/>
            <person name="Henrissat B."/>
            <person name="Napoli C."/>
            <person name="McDonald S.M."/>
            <person name="Parker M.S."/>
            <person name="Rombauts S."/>
            <person name="Salamov A."/>
            <person name="Von Dassow P."/>
            <person name="Badger J.H."/>
            <person name="Coutinho P.M."/>
            <person name="Demir E."/>
            <person name="Dubchak I."/>
            <person name="Gentemann C."/>
            <person name="Eikrem W."/>
            <person name="Gready J.E."/>
            <person name="John U."/>
            <person name="Lanier W."/>
            <person name="Lindquist E.A."/>
            <person name="Lucas S."/>
            <person name="Mayer K.F."/>
            <person name="Moreau H."/>
            <person name="Not F."/>
            <person name="Otillar R."/>
            <person name="Panaud O."/>
            <person name="Pangilinan J."/>
            <person name="Paulsen I."/>
            <person name="Piegu B."/>
            <person name="Poliakov A."/>
            <person name="Robbens S."/>
            <person name="Schmutz J."/>
            <person name="Toulza E."/>
            <person name="Wyss T."/>
            <person name="Zelensky A."/>
            <person name="Zhou K."/>
            <person name="Armbrust E.V."/>
            <person name="Bhattacharya D."/>
            <person name="Goodenough U.W."/>
            <person name="Van de Peer Y."/>
            <person name="Grigoriev I.V."/>
        </authorList>
    </citation>
    <scope>NUCLEOTIDE SEQUENCE [LARGE SCALE GENOMIC DNA]</scope>
    <source>
        <strain evidence="8">RCC299 / NOUM17</strain>
    </source>
</reference>
<keyword evidence="7" id="KW-0396">Initiation factor</keyword>
<name>C1FDA8_MICCC</name>
<dbReference type="GO" id="GO:0003677">
    <property type="term" value="F:DNA binding"/>
    <property type="evidence" value="ECO:0007669"/>
    <property type="project" value="TreeGrafter"/>
</dbReference>